<feature type="domain" description="Acyl-CoA dehydrogenase/oxidase C-terminal" evidence="6">
    <location>
        <begin position="224"/>
        <end position="348"/>
    </location>
</feature>
<dbReference type="Gene3D" id="2.40.110.10">
    <property type="entry name" value="Butyryl-CoA Dehydrogenase, subunit A, domain 2"/>
    <property type="match status" value="2"/>
</dbReference>
<dbReference type="Pfam" id="PF00441">
    <property type="entry name" value="Acyl-CoA_dh_1"/>
    <property type="match status" value="2"/>
</dbReference>
<protein>
    <submittedName>
        <fullName evidence="9">Acyl-CoA dehydrogenase</fullName>
    </submittedName>
</protein>
<dbReference type="InterPro" id="IPR009075">
    <property type="entry name" value="AcylCo_DH/oxidase_C"/>
</dbReference>
<dbReference type="InterPro" id="IPR036250">
    <property type="entry name" value="AcylCo_DH-like_C"/>
</dbReference>
<sequence>MRTVPVALTADQAALAETVTGFADRRAGRGHLRENTERLKAGVRPDFWPDLVALGLAGVHLPESIGGQGGTLDDLAVVVAESGRALLPGPLLPTVVTSAVLAAAAGQDRVDALLRKFAAGATGAVVVPEHAITVDGASGDTARLDGVTGPVLGAASAELFVVAAASGAETRWFVVDRTAAGLEVEVQDGADLGRDIGKIRFTSVAADTPVALDTERAVAVAVALSAVEAAGVIRWCSDTATAYVTSRTQFGRPIGAFQAVQHRTAQLLITSELATAAAWDAIRGLDDEAQQRTHAVAGAALTTLGNAVHAAVECLGLHGAIGFTWEHDLHLYWRRAIALAALAGPVESWELRLGAAALHGPRTFAVPLPETDSSFREQVSAILDRAAELDNPGPSKIGDTDAVNPGPRRTLLADNGLVSPPMPRPYGIEAGPLEQLILQDEYDRHGIAQPSMGIGQWVVPIVLHRGTPEQLARLAAPALRGEEIWCQLFSEPEAGSDVASLSLRATRVEGGWELNGQKIWTTLAHRADWGLLLGRTDPDAERHRGLTMFLVDMHGAGVTVRPITQASGGAEFNEVFFDNAFVPDSMVLGEPGQGWTLTLETLAQERLFIGGVRDPGHNKRIKEIIDRKEYAGSRDDALRTLGRISARGAAVSALNLRETIRRLDGQPVGPATSVAKAAASMLHTDAAAAALNLIGPAGALGEAVSEPVHHELDIPTWIIGGGTLEIQLNTIATLVLGLPRK</sequence>
<dbReference type="InterPro" id="IPR006091">
    <property type="entry name" value="Acyl-CoA_Oxase/DH_mid-dom"/>
</dbReference>
<evidence type="ECO:0000259" key="6">
    <source>
        <dbReference type="Pfam" id="PF00441"/>
    </source>
</evidence>
<evidence type="ECO:0000259" key="8">
    <source>
        <dbReference type="Pfam" id="PF02771"/>
    </source>
</evidence>
<dbReference type="SUPFAM" id="SSF47203">
    <property type="entry name" value="Acyl-CoA dehydrogenase C-terminal domain-like"/>
    <property type="match status" value="2"/>
</dbReference>
<keyword evidence="10" id="KW-1185">Reference proteome</keyword>
<dbReference type="PANTHER" id="PTHR43292">
    <property type="entry name" value="ACYL-COA DEHYDROGENASE"/>
    <property type="match status" value="1"/>
</dbReference>
<comment type="cofactor">
    <cofactor evidence="1">
        <name>FAD</name>
        <dbReference type="ChEBI" id="CHEBI:57692"/>
    </cofactor>
</comment>
<feature type="domain" description="Acyl-CoA dehydrogenase/oxidase N-terminal" evidence="8">
    <location>
        <begin position="9"/>
        <end position="118"/>
    </location>
</feature>
<reference evidence="9 10" key="1">
    <citation type="submission" date="2024-06" db="EMBL/GenBank/DDBJ databases">
        <title>The Natural Products Discovery Center: Release of the First 8490 Sequenced Strains for Exploring Actinobacteria Biosynthetic Diversity.</title>
        <authorList>
            <person name="Kalkreuter E."/>
            <person name="Kautsar S.A."/>
            <person name="Yang D."/>
            <person name="Bader C.D."/>
            <person name="Teijaro C.N."/>
            <person name="Fluegel L."/>
            <person name="Davis C.M."/>
            <person name="Simpson J.R."/>
            <person name="Lauterbach L."/>
            <person name="Steele A.D."/>
            <person name="Gui C."/>
            <person name="Meng S."/>
            <person name="Li G."/>
            <person name="Viehrig K."/>
            <person name="Ye F."/>
            <person name="Su P."/>
            <person name="Kiefer A.F."/>
            <person name="Nichols A."/>
            <person name="Cepeda A.J."/>
            <person name="Yan W."/>
            <person name="Fan B."/>
            <person name="Jiang Y."/>
            <person name="Adhikari A."/>
            <person name="Zheng C.-J."/>
            <person name="Schuster L."/>
            <person name="Cowan T.M."/>
            <person name="Smanski M.J."/>
            <person name="Chevrette M.G."/>
            <person name="De Carvalho L.P.S."/>
            <person name="Shen B."/>
        </authorList>
    </citation>
    <scope>NUCLEOTIDE SEQUENCE [LARGE SCALE GENOMIC DNA]</scope>
    <source>
        <strain evidence="9 10">NPDC019708</strain>
    </source>
</reference>
<evidence type="ECO:0000256" key="3">
    <source>
        <dbReference type="ARBA" id="ARBA00022630"/>
    </source>
</evidence>
<dbReference type="InterPro" id="IPR037069">
    <property type="entry name" value="AcylCoA_DH/ox_N_sf"/>
</dbReference>
<dbReference type="Pfam" id="PF02770">
    <property type="entry name" value="Acyl-CoA_dh_M"/>
    <property type="match status" value="1"/>
</dbReference>
<dbReference type="GeneID" id="96242353"/>
<dbReference type="SUPFAM" id="SSF56645">
    <property type="entry name" value="Acyl-CoA dehydrogenase NM domain-like"/>
    <property type="match status" value="2"/>
</dbReference>
<evidence type="ECO:0000313" key="10">
    <source>
        <dbReference type="Proteomes" id="UP001550628"/>
    </source>
</evidence>
<dbReference type="Gene3D" id="1.10.540.10">
    <property type="entry name" value="Acyl-CoA dehydrogenase/oxidase, N-terminal domain"/>
    <property type="match status" value="2"/>
</dbReference>
<gene>
    <name evidence="9" type="ORF">ABZ510_06525</name>
</gene>
<dbReference type="RefSeq" id="WP_051714196.1">
    <property type="nucleotide sequence ID" value="NZ_JBEXYG010000015.1"/>
</dbReference>
<evidence type="ECO:0000256" key="1">
    <source>
        <dbReference type="ARBA" id="ARBA00001974"/>
    </source>
</evidence>
<proteinExistence type="inferred from homology"/>
<evidence type="ECO:0000313" key="9">
    <source>
        <dbReference type="EMBL" id="MEU1951499.1"/>
    </source>
</evidence>
<dbReference type="InterPro" id="IPR009100">
    <property type="entry name" value="AcylCoA_DH/oxidase_NM_dom_sf"/>
</dbReference>
<evidence type="ECO:0000256" key="5">
    <source>
        <dbReference type="ARBA" id="ARBA00023002"/>
    </source>
</evidence>
<dbReference type="InterPro" id="IPR046373">
    <property type="entry name" value="Acyl-CoA_Oxase/DH_mid-dom_sf"/>
</dbReference>
<dbReference type="PANTHER" id="PTHR43292:SF4">
    <property type="entry name" value="ACYL-COA DEHYDROGENASE FADE34"/>
    <property type="match status" value="1"/>
</dbReference>
<keyword evidence="4" id="KW-0274">FAD</keyword>
<feature type="domain" description="Acyl-CoA oxidase/dehydrogenase middle" evidence="7">
    <location>
        <begin position="486"/>
        <end position="579"/>
    </location>
</feature>
<dbReference type="Gene3D" id="1.20.140.10">
    <property type="entry name" value="Butyryl-CoA Dehydrogenase, subunit A, domain 3"/>
    <property type="match status" value="2"/>
</dbReference>
<dbReference type="Proteomes" id="UP001550628">
    <property type="component" value="Unassembled WGS sequence"/>
</dbReference>
<dbReference type="Pfam" id="PF02771">
    <property type="entry name" value="Acyl-CoA_dh_N"/>
    <property type="match status" value="1"/>
</dbReference>
<name>A0ABV2WKU3_9NOCA</name>
<dbReference type="InterPro" id="IPR013786">
    <property type="entry name" value="AcylCoA_DH/ox_N"/>
</dbReference>
<evidence type="ECO:0000256" key="4">
    <source>
        <dbReference type="ARBA" id="ARBA00022827"/>
    </source>
</evidence>
<dbReference type="InterPro" id="IPR052161">
    <property type="entry name" value="Mycobact_Acyl-CoA_DH"/>
</dbReference>
<feature type="domain" description="Acyl-CoA dehydrogenase/oxidase C-terminal" evidence="6">
    <location>
        <begin position="592"/>
        <end position="733"/>
    </location>
</feature>
<comment type="caution">
    <text evidence="9">The sequence shown here is derived from an EMBL/GenBank/DDBJ whole genome shotgun (WGS) entry which is preliminary data.</text>
</comment>
<dbReference type="EMBL" id="JBEYBF010000003">
    <property type="protein sequence ID" value="MEU1951499.1"/>
    <property type="molecule type" value="Genomic_DNA"/>
</dbReference>
<evidence type="ECO:0000256" key="2">
    <source>
        <dbReference type="ARBA" id="ARBA00009347"/>
    </source>
</evidence>
<keyword evidence="5" id="KW-0560">Oxidoreductase</keyword>
<comment type="similarity">
    <text evidence="2">Belongs to the acyl-CoA dehydrogenase family.</text>
</comment>
<accession>A0ABV2WKU3</accession>
<keyword evidence="3" id="KW-0285">Flavoprotein</keyword>
<organism evidence="9 10">
    <name type="scientific">Nocardia rhamnosiphila</name>
    <dbReference type="NCBI Taxonomy" id="426716"/>
    <lineage>
        <taxon>Bacteria</taxon>
        <taxon>Bacillati</taxon>
        <taxon>Actinomycetota</taxon>
        <taxon>Actinomycetes</taxon>
        <taxon>Mycobacteriales</taxon>
        <taxon>Nocardiaceae</taxon>
        <taxon>Nocardia</taxon>
    </lineage>
</organism>
<evidence type="ECO:0000259" key="7">
    <source>
        <dbReference type="Pfam" id="PF02770"/>
    </source>
</evidence>